<evidence type="ECO:0000313" key="4">
    <source>
        <dbReference type="EMBL" id="KUK91146.1"/>
    </source>
</evidence>
<feature type="transmembrane region" description="Helical" evidence="1">
    <location>
        <begin position="12"/>
        <end position="31"/>
    </location>
</feature>
<evidence type="ECO:0000259" key="2">
    <source>
        <dbReference type="PROSITE" id="PS50853"/>
    </source>
</evidence>
<evidence type="ECO:0000313" key="3">
    <source>
        <dbReference type="EMBL" id="HCO70399.1"/>
    </source>
</evidence>
<dbReference type="Proteomes" id="UP000264215">
    <property type="component" value="Unassembled WGS sequence"/>
</dbReference>
<dbReference type="InterPro" id="IPR011045">
    <property type="entry name" value="N2O_reductase_N"/>
</dbReference>
<keyword evidence="1" id="KW-1133">Transmembrane helix</keyword>
<dbReference type="SUPFAM" id="SSF50974">
    <property type="entry name" value="Nitrous oxide reductase, N-terminal domain"/>
    <property type="match status" value="1"/>
</dbReference>
<organism evidence="4 5">
    <name type="scientific">Mesotoga infera</name>
    <dbReference type="NCBI Taxonomy" id="1236046"/>
    <lineage>
        <taxon>Bacteria</taxon>
        <taxon>Thermotogati</taxon>
        <taxon>Thermotogota</taxon>
        <taxon>Thermotogae</taxon>
        <taxon>Kosmotogales</taxon>
        <taxon>Kosmotogaceae</taxon>
        <taxon>Mesotoga</taxon>
    </lineage>
</organism>
<evidence type="ECO:0000313" key="6">
    <source>
        <dbReference type="Proteomes" id="UP000264215"/>
    </source>
</evidence>
<evidence type="ECO:0000256" key="1">
    <source>
        <dbReference type="SAM" id="Phobius"/>
    </source>
</evidence>
<dbReference type="Pfam" id="PF08309">
    <property type="entry name" value="LVIVD"/>
    <property type="match status" value="1"/>
</dbReference>
<dbReference type="InterPro" id="IPR003961">
    <property type="entry name" value="FN3_dom"/>
</dbReference>
<keyword evidence="1" id="KW-0812">Transmembrane</keyword>
<dbReference type="PANTHER" id="PTHR24099">
    <property type="entry name" value="E3 UBIQUITIN-PROTEIN LIGASE TRIM36-RELATED"/>
    <property type="match status" value="1"/>
</dbReference>
<reference evidence="4" key="1">
    <citation type="journal article" date="2015" name="MBio">
        <title>Genome-resolved metagenomic analysis reveals roles for candidate phyla and other microbial community members in biogeochemical transformations in oil reservoirs.</title>
        <authorList>
            <person name="Hu P."/>
            <person name="Tom L."/>
            <person name="Singh A."/>
            <person name="Thomas B.C."/>
            <person name="Baker B.J."/>
            <person name="Piceno Y.M."/>
            <person name="Andersen G.L."/>
            <person name="Banfield J.F."/>
        </authorList>
    </citation>
    <scope>NUCLEOTIDE SEQUENCE [LARGE SCALE GENOMIC DNA]</scope>
    <source>
        <strain evidence="4">46_70</strain>
    </source>
</reference>
<dbReference type="PROSITE" id="PS50853">
    <property type="entry name" value="FN3"/>
    <property type="match status" value="3"/>
</dbReference>
<dbReference type="Gene3D" id="2.60.40.10">
    <property type="entry name" value="Immunoglobulins"/>
    <property type="match status" value="5"/>
</dbReference>
<dbReference type="InterPro" id="IPR036116">
    <property type="entry name" value="FN3_sf"/>
</dbReference>
<comment type="caution">
    <text evidence="4">The sequence shown here is derived from an EMBL/GenBank/DDBJ whole genome shotgun (WGS) entry which is preliminary data.</text>
</comment>
<accession>A0A101I9F5</accession>
<name>A0A101I9F5_9BACT</name>
<dbReference type="EMBL" id="LGGW01000008">
    <property type="protein sequence ID" value="KUK91146.1"/>
    <property type="molecule type" value="Genomic_DNA"/>
</dbReference>
<proteinExistence type="predicted"/>
<gene>
    <name evidence="3" type="ORF">DIT26_07490</name>
    <name evidence="4" type="ORF">XE02_0179</name>
</gene>
<dbReference type="InterPro" id="IPR013211">
    <property type="entry name" value="LVIVD"/>
</dbReference>
<reference evidence="5" key="2">
    <citation type="journal article" date="2015" name="MBio">
        <title>Genome-Resolved Metagenomic Analysis Reveals Roles for Candidate Phyla and Other Microbial Community Members in Biogeochemical Transformations in Oil Reservoirs.</title>
        <authorList>
            <person name="Hu P."/>
            <person name="Tom L."/>
            <person name="Singh A."/>
            <person name="Thomas B.C."/>
            <person name="Baker B.J."/>
            <person name="Piceno Y.M."/>
            <person name="Andersen G.L."/>
            <person name="Banfield J.F."/>
        </authorList>
    </citation>
    <scope>NUCLEOTIDE SEQUENCE [LARGE SCALE GENOMIC DNA]</scope>
</reference>
<dbReference type="PANTHER" id="PTHR24099:SF16">
    <property type="entry name" value="E3 UBIQUITIN-PROTEIN LIGASE MIDLINE-1-LIKE ISOFORM X1"/>
    <property type="match status" value="1"/>
</dbReference>
<dbReference type="Pfam" id="PF00041">
    <property type="entry name" value="fn3"/>
    <property type="match status" value="1"/>
</dbReference>
<protein>
    <submittedName>
        <fullName evidence="4">Fibronectin type III domain-containing protein</fullName>
    </submittedName>
</protein>
<dbReference type="PATRIC" id="fig|1236046.5.peg.1007"/>
<dbReference type="InterPro" id="IPR013783">
    <property type="entry name" value="Ig-like_fold"/>
</dbReference>
<reference evidence="3 6" key="3">
    <citation type="journal article" date="2018" name="Nat. Biotechnol.">
        <title>A standardized bacterial taxonomy based on genome phylogeny substantially revises the tree of life.</title>
        <authorList>
            <person name="Parks D.H."/>
            <person name="Chuvochina M."/>
            <person name="Waite D.W."/>
            <person name="Rinke C."/>
            <person name="Skarshewski A."/>
            <person name="Chaumeil P.A."/>
            <person name="Hugenholtz P."/>
        </authorList>
    </citation>
    <scope>NUCLEOTIDE SEQUENCE [LARGE SCALE GENOMIC DNA]</scope>
    <source>
        <strain evidence="3">UBA9905</strain>
    </source>
</reference>
<feature type="domain" description="Fibronectin type-III" evidence="2">
    <location>
        <begin position="256"/>
        <end position="350"/>
    </location>
</feature>
<dbReference type="SMART" id="SM00060">
    <property type="entry name" value="FN3"/>
    <property type="match status" value="5"/>
</dbReference>
<dbReference type="SUPFAM" id="SSF49265">
    <property type="entry name" value="Fibronectin type III"/>
    <property type="match status" value="4"/>
</dbReference>
<feature type="domain" description="Fibronectin type-III" evidence="2">
    <location>
        <begin position="635"/>
        <end position="730"/>
    </location>
</feature>
<sequence length="1485" mass="166560">MHYYKGSSIVPIIITLLLVIVAAVVAAFFLWPVPEPKILISNVSPVPKNGERIQYSEKVTLRWEAVYERPRHGLMAEVFAGKDKSTLKRLALDLQGELTSTTEGIFSFSHEFEVDPHSQYWWKVRLYTEGGKSAESEIWTFVLMNTYPQRPELLPPGSDLGNVPLKDLILKWNSSDPDEDELVYDVFFGREPRLDEKDILIKGAEKSIVDVSSLKRLDYSTKYYWKVVARDPFGGESVSYTESFTTQMRADLPAVTPDNPRSGASDFDASIGTLSWKTSLPLEYYLDELYFDVYLAEGQSRHSLIGTTNSTEISVPSLKGNTTYSWYVVVRDSTGKEKKSEEWIFRTSNRAPLIEMEYPSVPPGQASFPVTWSVNDPDGDSITSEVFFGPEGEEPIRIASGRMTSVFLSALDEGTSYNLLIRATDNHGGETVKETVIVPGNRAPSVVVLSPVSQEELEPSAISFRWEGEDPDGDSISYELHLKSRHDSRVIGPIDSQECLVRALEENEEYNWYIVATDSRGAFARSKEAVFKTGDKLLAVALPISPQPGEEEVPLSRTRFSWEIDGNSEGVSYRFTLGTDDQMDNVVFEQVLTQTNLELTQDLLSNKEYFWRVDIISEDSEIQGEIWSFKSENLPPKVPELKLPLDGATEVSTRNLTLRWESSDSDGEIVSAKVYLREPDGIVKEYVASGNSFTVEDLEPGRRYEWAIEVTDDGGKSTVSSYYSFITGNQKPVIKLIQPSRIFLEGATAPLVIEWELDDPEGEDLYVEVFINTAEESLGLPVARGRNLQRYEIENLLSGRDYLLTVAAEDPGGERGTLEIPIKTRVPGLTYEYPVDGFYEKERDFSWSYLQENSGYVFRLYDSDFGPLVRKVVQNSTYKPDLTLVDGNHYYWAVSVLRDNNEYAGEPIGFIFGRPYRVELDSPKNGAIVPASGTILRWNLEGETGTIRQKELYFGEPGNLSRHTPVGDSFETGRLLPGRKYEWYVQLIDDSGVTTRSETYGFAVDNMPPEISLISPVDRGTVNESYVDLVWSGYDPDGDQLSYSVYFGTGPELELYRESMQTNQIRISGLVMNQTYRWYIVASDEKNTVTSQMRTFSTLSRQFDLEIISPATGSTSDISPVFTWRVDGMDDGEFRVFLGESQSQMSLLGTTTDNSLRYQGQLENDKTYYWRVELWRDGRLLSSTAASQFMTRPSETTTSVGDRDVTVLYFGGVFNIVSLGSAGLEIVEIPYQYDGGVSAILNGKILYVIDKTGRLNAIDFSSGRAEVVGTLVTDTTPEKMVFEGGYLWILDTKSAGAVIRVSLNSNGIPERMESIYRDWTTPVDLFVAEDLSRVYLADALSGIKILEREGTRYLDRTSSFSVPLEGYSRAVAEKDGVVFSGEAGMDGGLKLIDTERSLRSNVGRYYIVLRIEISENILYASTDKGVAIVDVSDPSSPVVLRDLELTQVDEISVSGRLLVVKSGSRMLIYDVERPNDPILLESRNE</sequence>
<evidence type="ECO:0000313" key="5">
    <source>
        <dbReference type="Proteomes" id="UP000055014"/>
    </source>
</evidence>
<dbReference type="CDD" id="cd00063">
    <property type="entry name" value="FN3"/>
    <property type="match status" value="1"/>
</dbReference>
<dbReference type="InterPro" id="IPR050617">
    <property type="entry name" value="E3_ligase_FN3/SPRY"/>
</dbReference>
<feature type="domain" description="Fibronectin type-III" evidence="2">
    <location>
        <begin position="443"/>
        <end position="536"/>
    </location>
</feature>
<keyword evidence="1" id="KW-0472">Membrane</keyword>
<dbReference type="EMBL" id="DQBS01000168">
    <property type="protein sequence ID" value="HCO70399.1"/>
    <property type="molecule type" value="Genomic_DNA"/>
</dbReference>
<dbReference type="Proteomes" id="UP000055014">
    <property type="component" value="Unassembled WGS sequence"/>
</dbReference>